<dbReference type="STRING" id="1798553.A3H70_05385"/>
<sequence length="115" mass="12793">MVSRGEIYLVDFDPARGSEIQKIRPALVIQNNIDNQYSSIVIVAAITSSFGQKLYPTEVFISAHVSGLGRNSVVQLNQIRAIDKQRLKRRLGVLNVMTMRQINKAILISLGLIEA</sequence>
<keyword evidence="1" id="KW-0378">Hydrolase</keyword>
<evidence type="ECO:0000256" key="1">
    <source>
        <dbReference type="PIRNR" id="PIRNR033490"/>
    </source>
</evidence>
<accession>A0A1G2BT43</accession>
<dbReference type="InterPro" id="IPR003477">
    <property type="entry name" value="PemK-like"/>
</dbReference>
<dbReference type="GO" id="GO:0006402">
    <property type="term" value="P:mRNA catabolic process"/>
    <property type="evidence" value="ECO:0007669"/>
    <property type="project" value="TreeGrafter"/>
</dbReference>
<keyword evidence="1" id="KW-0255">Endonuclease</keyword>
<keyword evidence="1" id="KW-0540">Nuclease</keyword>
<name>A0A1G2BT43_9BACT</name>
<dbReference type="Pfam" id="PF02452">
    <property type="entry name" value="PemK_toxin"/>
    <property type="match status" value="1"/>
</dbReference>
<organism evidence="2 3">
    <name type="scientific">Candidatus Komeilibacteria bacterium RIFCSPLOWO2_02_FULL_48_11</name>
    <dbReference type="NCBI Taxonomy" id="1798553"/>
    <lineage>
        <taxon>Bacteria</taxon>
        <taxon>Candidatus Komeiliibacteriota</taxon>
    </lineage>
</organism>
<dbReference type="GO" id="GO:0016075">
    <property type="term" value="P:rRNA catabolic process"/>
    <property type="evidence" value="ECO:0007669"/>
    <property type="project" value="TreeGrafter"/>
</dbReference>
<proteinExistence type="inferred from homology"/>
<dbReference type="PIRSF" id="PIRSF033490">
    <property type="entry name" value="MazF"/>
    <property type="match status" value="1"/>
</dbReference>
<dbReference type="GO" id="GO:0003677">
    <property type="term" value="F:DNA binding"/>
    <property type="evidence" value="ECO:0007669"/>
    <property type="project" value="InterPro"/>
</dbReference>
<dbReference type="AlphaFoldDB" id="A0A1G2BT43"/>
<comment type="caution">
    <text evidence="2">The sequence shown here is derived from an EMBL/GenBank/DDBJ whole genome shotgun (WGS) entry which is preliminary data.</text>
</comment>
<comment type="function">
    <text evidence="1">Toxic component of a type II toxin-antitoxin (TA) system.</text>
</comment>
<dbReference type="InterPro" id="IPR011067">
    <property type="entry name" value="Plasmid_toxin/cell-grow_inhib"/>
</dbReference>
<dbReference type="EC" id="3.1.-.-" evidence="1"/>
<gene>
    <name evidence="2" type="ORF">A3H70_05385</name>
</gene>
<dbReference type="GO" id="GO:0004521">
    <property type="term" value="F:RNA endonuclease activity"/>
    <property type="evidence" value="ECO:0007669"/>
    <property type="project" value="TreeGrafter"/>
</dbReference>
<comment type="similarity">
    <text evidence="1">Belongs to the PemK/MazF family.</text>
</comment>
<dbReference type="Gene3D" id="2.30.30.110">
    <property type="match status" value="1"/>
</dbReference>
<evidence type="ECO:0000313" key="3">
    <source>
        <dbReference type="Proteomes" id="UP000178109"/>
    </source>
</evidence>
<dbReference type="EMBL" id="MHKO01000044">
    <property type="protein sequence ID" value="OGY91530.1"/>
    <property type="molecule type" value="Genomic_DNA"/>
</dbReference>
<dbReference type="Proteomes" id="UP000178109">
    <property type="component" value="Unassembled WGS sequence"/>
</dbReference>
<dbReference type="PANTHER" id="PTHR33988">
    <property type="entry name" value="ENDORIBONUCLEASE MAZF-RELATED"/>
    <property type="match status" value="1"/>
</dbReference>
<dbReference type="SUPFAM" id="SSF50118">
    <property type="entry name" value="Cell growth inhibitor/plasmid maintenance toxic component"/>
    <property type="match status" value="1"/>
</dbReference>
<reference evidence="2 3" key="1">
    <citation type="journal article" date="2016" name="Nat. Commun.">
        <title>Thousands of microbial genomes shed light on interconnected biogeochemical processes in an aquifer system.</title>
        <authorList>
            <person name="Anantharaman K."/>
            <person name="Brown C.T."/>
            <person name="Hug L.A."/>
            <person name="Sharon I."/>
            <person name="Castelle C.J."/>
            <person name="Probst A.J."/>
            <person name="Thomas B.C."/>
            <person name="Singh A."/>
            <person name="Wilkins M.J."/>
            <person name="Karaoz U."/>
            <person name="Brodie E.L."/>
            <person name="Williams K.H."/>
            <person name="Hubbard S.S."/>
            <person name="Banfield J.F."/>
        </authorList>
    </citation>
    <scope>NUCLEOTIDE SEQUENCE [LARGE SCALE GENOMIC DNA]</scope>
</reference>
<evidence type="ECO:0000313" key="2">
    <source>
        <dbReference type="EMBL" id="OGY91530.1"/>
    </source>
</evidence>
<protein>
    <recommendedName>
        <fullName evidence="1">mRNA interferase</fullName>
        <ecNumber evidence="1">3.1.-.-</ecNumber>
    </recommendedName>
</protein>
<dbReference type="GO" id="GO:0016787">
    <property type="term" value="F:hydrolase activity"/>
    <property type="evidence" value="ECO:0007669"/>
    <property type="project" value="UniProtKB-KW"/>
</dbReference>
<dbReference type="PANTHER" id="PTHR33988:SF2">
    <property type="entry name" value="ENDORIBONUCLEASE MAZF"/>
    <property type="match status" value="1"/>
</dbReference>